<dbReference type="Proteomes" id="UP001413721">
    <property type="component" value="Unassembled WGS sequence"/>
</dbReference>
<sequence>MRWPLCRFWQITVPAAGLSATLAACAPAFTATRDALAGVLDQGGAPAGRTRPFLIV</sequence>
<keyword evidence="1" id="KW-0732">Signal</keyword>
<proteinExistence type="predicted"/>
<evidence type="ECO:0000313" key="2">
    <source>
        <dbReference type="EMBL" id="MEN2988053.1"/>
    </source>
</evidence>
<organism evidence="2 3">
    <name type="scientific">Tistrella arctica</name>
    <dbReference type="NCBI Taxonomy" id="3133430"/>
    <lineage>
        <taxon>Bacteria</taxon>
        <taxon>Pseudomonadati</taxon>
        <taxon>Pseudomonadota</taxon>
        <taxon>Alphaproteobacteria</taxon>
        <taxon>Geminicoccales</taxon>
        <taxon>Geminicoccaceae</taxon>
        <taxon>Tistrella</taxon>
    </lineage>
</organism>
<feature type="signal peptide" evidence="1">
    <location>
        <begin position="1"/>
        <end position="26"/>
    </location>
</feature>
<evidence type="ECO:0000313" key="3">
    <source>
        <dbReference type="Proteomes" id="UP001413721"/>
    </source>
</evidence>
<feature type="chain" id="PRO_5046985761" evidence="1">
    <location>
        <begin position="27"/>
        <end position="56"/>
    </location>
</feature>
<keyword evidence="3" id="KW-1185">Reference proteome</keyword>
<dbReference type="RefSeq" id="WP_345932764.1">
    <property type="nucleotide sequence ID" value="NZ_JBBKTV010000003.1"/>
</dbReference>
<protein>
    <submittedName>
        <fullName evidence="2">Uncharacterized protein</fullName>
    </submittedName>
</protein>
<comment type="caution">
    <text evidence="2">The sequence shown here is derived from an EMBL/GenBank/DDBJ whole genome shotgun (WGS) entry which is preliminary data.</text>
</comment>
<gene>
    <name evidence="2" type="ORF">WG926_07040</name>
</gene>
<dbReference type="PROSITE" id="PS51257">
    <property type="entry name" value="PROKAR_LIPOPROTEIN"/>
    <property type="match status" value="1"/>
</dbReference>
<dbReference type="EMBL" id="JBBKTW010000002">
    <property type="protein sequence ID" value="MEN2988053.1"/>
    <property type="molecule type" value="Genomic_DNA"/>
</dbReference>
<accession>A0ABU9YGZ9</accession>
<reference evidence="2 3" key="1">
    <citation type="submission" date="2024-03" db="EMBL/GenBank/DDBJ databases">
        <title>High-quality draft genome sequencing of Tistrella sp. BH-R2-4.</title>
        <authorList>
            <person name="Dong C."/>
        </authorList>
    </citation>
    <scope>NUCLEOTIDE SEQUENCE [LARGE SCALE GENOMIC DNA]</scope>
    <source>
        <strain evidence="2 3">BH-R2-4</strain>
    </source>
</reference>
<name>A0ABU9YGZ9_9PROT</name>
<evidence type="ECO:0000256" key="1">
    <source>
        <dbReference type="SAM" id="SignalP"/>
    </source>
</evidence>